<evidence type="ECO:0000256" key="5">
    <source>
        <dbReference type="ARBA" id="ARBA00022989"/>
    </source>
</evidence>
<keyword evidence="7 8" id="KW-0408">Iron</keyword>
<evidence type="ECO:0000256" key="6">
    <source>
        <dbReference type="ARBA" id="ARBA00023136"/>
    </source>
</evidence>
<dbReference type="SUPFAM" id="SSF48264">
    <property type="entry name" value="Cytochrome P450"/>
    <property type="match status" value="1"/>
</dbReference>
<keyword evidence="6" id="KW-0472">Membrane</keyword>
<dbReference type="Pfam" id="PF00067">
    <property type="entry name" value="p450"/>
    <property type="match status" value="1"/>
</dbReference>
<dbReference type="GO" id="GO:0020037">
    <property type="term" value="F:heme binding"/>
    <property type="evidence" value="ECO:0007669"/>
    <property type="project" value="InterPro"/>
</dbReference>
<proteinExistence type="inferred from homology"/>
<keyword evidence="4 7" id="KW-0479">Metal-binding</keyword>
<keyword evidence="5" id="KW-1133">Transmembrane helix</keyword>
<evidence type="ECO:0000256" key="3">
    <source>
        <dbReference type="ARBA" id="ARBA00022692"/>
    </source>
</evidence>
<evidence type="ECO:0000313" key="10">
    <source>
        <dbReference type="Proteomes" id="UP000237105"/>
    </source>
</evidence>
<dbReference type="STRING" id="3476.A0A2P5BVK0"/>
<dbReference type="Gene3D" id="1.10.630.10">
    <property type="entry name" value="Cytochrome P450"/>
    <property type="match status" value="1"/>
</dbReference>
<feature type="non-terminal residue" evidence="9">
    <location>
        <position position="1"/>
    </location>
</feature>
<evidence type="ECO:0000256" key="1">
    <source>
        <dbReference type="ARBA" id="ARBA00001971"/>
    </source>
</evidence>
<dbReference type="InterPro" id="IPR001128">
    <property type="entry name" value="Cyt_P450"/>
</dbReference>
<keyword evidence="10" id="KW-1185">Reference proteome</keyword>
<dbReference type="EMBL" id="JXTB01000214">
    <property type="protein sequence ID" value="PON52825.1"/>
    <property type="molecule type" value="Genomic_DNA"/>
</dbReference>
<comment type="subcellular location">
    <subcellularLocation>
        <location evidence="2">Membrane</location>
        <topology evidence="2">Single-pass membrane protein</topology>
    </subcellularLocation>
</comment>
<dbReference type="InterPro" id="IPR002401">
    <property type="entry name" value="Cyt_P450_E_grp-I"/>
</dbReference>
<comment type="similarity">
    <text evidence="8">Belongs to the cytochrome P450 family.</text>
</comment>
<dbReference type="PANTHER" id="PTHR24298:SF59">
    <property type="entry name" value="CYTOCHROME P450, FAMILY 705, SUBFAMILY A, POLYPEPTIDE 25-RELATED"/>
    <property type="match status" value="1"/>
</dbReference>
<dbReference type="InterPro" id="IPR036396">
    <property type="entry name" value="Cyt_P450_sf"/>
</dbReference>
<keyword evidence="7 8" id="KW-0349">Heme</keyword>
<keyword evidence="8" id="KW-0503">Monooxygenase</keyword>
<evidence type="ECO:0000256" key="4">
    <source>
        <dbReference type="ARBA" id="ARBA00022723"/>
    </source>
</evidence>
<sequence length="208" mass="23198">DLFIGGTATTAEAMQWAIAELINRPEVFNKVRNEIDSVVGSRLVEESDIPSLPYLQAVIKETLRLYPSVPVSTRQCRKTCKIKGFDIPERTMVAINLYAIMRDPELWDDPAEFRPERFLSVYETKGQNVSYVPFGSGRRRCPGSTLASSLLNISVAAMVQCFDWKVGDHDQDGDDRMVNMEVGAGMSLGRAHPLRCLPIAHFTPFASS</sequence>
<keyword evidence="3" id="KW-0812">Transmembrane</keyword>
<evidence type="ECO:0000256" key="8">
    <source>
        <dbReference type="RuleBase" id="RU000461"/>
    </source>
</evidence>
<dbReference type="OrthoDB" id="1470350at2759"/>
<comment type="cofactor">
    <cofactor evidence="1 7">
        <name>heme</name>
        <dbReference type="ChEBI" id="CHEBI:30413"/>
    </cofactor>
</comment>
<dbReference type="PROSITE" id="PS00086">
    <property type="entry name" value="CYTOCHROME_P450"/>
    <property type="match status" value="1"/>
</dbReference>
<feature type="binding site" description="axial binding residue" evidence="7">
    <location>
        <position position="141"/>
    </location>
    <ligand>
        <name>heme</name>
        <dbReference type="ChEBI" id="CHEBI:30413"/>
    </ligand>
    <ligandPart>
        <name>Fe</name>
        <dbReference type="ChEBI" id="CHEBI:18248"/>
    </ligandPart>
</feature>
<protein>
    <submittedName>
        <fullName evidence="9">Cytochrome P450, E-class, group I</fullName>
    </submittedName>
</protein>
<reference evidence="10" key="1">
    <citation type="submission" date="2016-06" db="EMBL/GenBank/DDBJ databases">
        <title>Parallel loss of symbiosis genes in relatives of nitrogen-fixing non-legume Parasponia.</title>
        <authorList>
            <person name="Van Velzen R."/>
            <person name="Holmer R."/>
            <person name="Bu F."/>
            <person name="Rutten L."/>
            <person name="Van Zeijl A."/>
            <person name="Liu W."/>
            <person name="Santuari L."/>
            <person name="Cao Q."/>
            <person name="Sharma T."/>
            <person name="Shen D."/>
            <person name="Roswanjaya Y."/>
            <person name="Wardhani T."/>
            <person name="Kalhor M.S."/>
            <person name="Jansen J."/>
            <person name="Van den Hoogen J."/>
            <person name="Gungor B."/>
            <person name="Hartog M."/>
            <person name="Hontelez J."/>
            <person name="Verver J."/>
            <person name="Yang W.-C."/>
            <person name="Schijlen E."/>
            <person name="Repin R."/>
            <person name="Schilthuizen M."/>
            <person name="Schranz E."/>
            <person name="Heidstra R."/>
            <person name="Miyata K."/>
            <person name="Fedorova E."/>
            <person name="Kohlen W."/>
            <person name="Bisseling T."/>
            <person name="Smit S."/>
            <person name="Geurts R."/>
        </authorList>
    </citation>
    <scope>NUCLEOTIDE SEQUENCE [LARGE SCALE GENOMIC DNA]</scope>
    <source>
        <strain evidence="10">cv. WU1-14</strain>
    </source>
</reference>
<dbReference type="InterPro" id="IPR051103">
    <property type="entry name" value="Plant_metabolite_P450s"/>
</dbReference>
<keyword evidence="8" id="KW-0560">Oxidoreductase</keyword>
<dbReference type="PRINTS" id="PR00463">
    <property type="entry name" value="EP450I"/>
</dbReference>
<dbReference type="GO" id="GO:0016709">
    <property type="term" value="F:oxidoreductase activity, acting on paired donors, with incorporation or reduction of molecular oxygen, NAD(P)H as one donor, and incorporation of one atom of oxygen"/>
    <property type="evidence" value="ECO:0007669"/>
    <property type="project" value="TreeGrafter"/>
</dbReference>
<dbReference type="PRINTS" id="PR00385">
    <property type="entry name" value="P450"/>
</dbReference>
<accession>A0A2P5BVK0</accession>
<evidence type="ECO:0000256" key="7">
    <source>
        <dbReference type="PIRSR" id="PIRSR602401-1"/>
    </source>
</evidence>
<organism evidence="9 10">
    <name type="scientific">Parasponia andersonii</name>
    <name type="common">Sponia andersonii</name>
    <dbReference type="NCBI Taxonomy" id="3476"/>
    <lineage>
        <taxon>Eukaryota</taxon>
        <taxon>Viridiplantae</taxon>
        <taxon>Streptophyta</taxon>
        <taxon>Embryophyta</taxon>
        <taxon>Tracheophyta</taxon>
        <taxon>Spermatophyta</taxon>
        <taxon>Magnoliopsida</taxon>
        <taxon>eudicotyledons</taxon>
        <taxon>Gunneridae</taxon>
        <taxon>Pentapetalae</taxon>
        <taxon>rosids</taxon>
        <taxon>fabids</taxon>
        <taxon>Rosales</taxon>
        <taxon>Cannabaceae</taxon>
        <taxon>Parasponia</taxon>
    </lineage>
</organism>
<dbReference type="GO" id="GO:0016020">
    <property type="term" value="C:membrane"/>
    <property type="evidence" value="ECO:0007669"/>
    <property type="project" value="UniProtKB-SubCell"/>
</dbReference>
<dbReference type="AlphaFoldDB" id="A0A2P5BVK0"/>
<name>A0A2P5BVK0_PARAD</name>
<dbReference type="GO" id="GO:0005506">
    <property type="term" value="F:iron ion binding"/>
    <property type="evidence" value="ECO:0007669"/>
    <property type="project" value="InterPro"/>
</dbReference>
<dbReference type="PANTHER" id="PTHR24298">
    <property type="entry name" value="FLAVONOID 3'-MONOOXYGENASE-RELATED"/>
    <property type="match status" value="1"/>
</dbReference>
<gene>
    <name evidence="9" type="ORF">PanWU01x14_206670</name>
</gene>
<dbReference type="InterPro" id="IPR017972">
    <property type="entry name" value="Cyt_P450_CS"/>
</dbReference>
<evidence type="ECO:0000256" key="2">
    <source>
        <dbReference type="ARBA" id="ARBA00004167"/>
    </source>
</evidence>
<comment type="caution">
    <text evidence="9">The sequence shown here is derived from an EMBL/GenBank/DDBJ whole genome shotgun (WGS) entry which is preliminary data.</text>
</comment>
<dbReference type="Proteomes" id="UP000237105">
    <property type="component" value="Unassembled WGS sequence"/>
</dbReference>
<evidence type="ECO:0000313" key="9">
    <source>
        <dbReference type="EMBL" id="PON52825.1"/>
    </source>
</evidence>